<proteinExistence type="predicted"/>
<gene>
    <name evidence="1" type="ORF">IC231_04925</name>
</gene>
<accession>A0ABR8JFC3</accession>
<evidence type="ECO:0000313" key="2">
    <source>
        <dbReference type="Proteomes" id="UP000642468"/>
    </source>
</evidence>
<name>A0ABR8JFC3_9BACT</name>
<dbReference type="EMBL" id="JACWZZ010000001">
    <property type="protein sequence ID" value="MBD2714373.1"/>
    <property type="molecule type" value="Genomic_DNA"/>
</dbReference>
<sequence length="279" mass="32133">MNGWLRGRPLEEVALMNRILEKLLHKECTSWPEPFKFPYKTKREIFMLHRRGLNKARVRNKDAYGSDFAVTVNVFGVNPKTKKIQRKSSFSKTALFQLKAGNTDKISLNLAQLTDSQLLFKDRSFVLYANEATGEYRVKAVEPLLVGFVGDSKSFDTSEREWLTLSEWLVLWLTCQQGIPSTDWGRRVTAKQLAFFYLESGADEVRREDKGRLLSFVRDGRIYNEQYYRRPIGDDQSLNENGIDDGFYSNQPSISLELNGPVAWLNISIYVTIPEEPKG</sequence>
<reference evidence="1 2" key="1">
    <citation type="submission" date="2020-09" db="EMBL/GenBank/DDBJ databases">
        <authorList>
            <person name="Kim M.K."/>
        </authorList>
    </citation>
    <scope>NUCLEOTIDE SEQUENCE [LARGE SCALE GENOMIC DNA]</scope>
    <source>
        <strain evidence="1 2">BT646</strain>
    </source>
</reference>
<dbReference type="Proteomes" id="UP000642468">
    <property type="component" value="Unassembled WGS sequence"/>
</dbReference>
<protein>
    <submittedName>
        <fullName evidence="1">Uncharacterized protein</fullName>
    </submittedName>
</protein>
<evidence type="ECO:0000313" key="1">
    <source>
        <dbReference type="EMBL" id="MBD2714373.1"/>
    </source>
</evidence>
<keyword evidence="2" id="KW-1185">Reference proteome</keyword>
<dbReference type="RefSeq" id="WP_190783459.1">
    <property type="nucleotide sequence ID" value="NZ_JACWZZ010000001.1"/>
</dbReference>
<comment type="caution">
    <text evidence="1">The sequence shown here is derived from an EMBL/GenBank/DDBJ whole genome shotgun (WGS) entry which is preliminary data.</text>
</comment>
<organism evidence="1 2">
    <name type="scientific">Hymenobacter duratus</name>
    <dbReference type="NCBI Taxonomy" id="2771356"/>
    <lineage>
        <taxon>Bacteria</taxon>
        <taxon>Pseudomonadati</taxon>
        <taxon>Bacteroidota</taxon>
        <taxon>Cytophagia</taxon>
        <taxon>Cytophagales</taxon>
        <taxon>Hymenobacteraceae</taxon>
        <taxon>Hymenobacter</taxon>
    </lineage>
</organism>